<protein>
    <recommendedName>
        <fullName evidence="6">Cell division protein FtsL</fullName>
    </recommendedName>
</protein>
<evidence type="ECO:0000313" key="5">
    <source>
        <dbReference type="Proteomes" id="UP000431922"/>
    </source>
</evidence>
<dbReference type="RefSeq" id="WP_160756816.1">
    <property type="nucleotide sequence ID" value="NZ_WTYL01000003.1"/>
</dbReference>
<comment type="caution">
    <text evidence="4">The sequence shown here is derived from an EMBL/GenBank/DDBJ whole genome shotgun (WGS) entry which is preliminary data.</text>
</comment>
<feature type="transmembrane region" description="Helical" evidence="3">
    <location>
        <begin position="12"/>
        <end position="31"/>
    </location>
</feature>
<dbReference type="OrthoDB" id="7391128at2"/>
<evidence type="ECO:0000313" key="4">
    <source>
        <dbReference type="EMBL" id="MXP45191.1"/>
    </source>
</evidence>
<feature type="region of interest" description="Disordered" evidence="2">
    <location>
        <begin position="123"/>
        <end position="171"/>
    </location>
</feature>
<dbReference type="AlphaFoldDB" id="A0A845B1Q7"/>
<accession>A0A845B1Q7</accession>
<evidence type="ECO:0000256" key="2">
    <source>
        <dbReference type="SAM" id="MobiDB-lite"/>
    </source>
</evidence>
<evidence type="ECO:0000256" key="3">
    <source>
        <dbReference type="SAM" id="Phobius"/>
    </source>
</evidence>
<feature type="compositionally biased region" description="Polar residues" evidence="2">
    <location>
        <begin position="158"/>
        <end position="171"/>
    </location>
</feature>
<keyword evidence="3" id="KW-0472">Membrane</keyword>
<evidence type="ECO:0000256" key="1">
    <source>
        <dbReference type="SAM" id="Coils"/>
    </source>
</evidence>
<sequence>MMPYGSRLRQTGWIVLLALCAAVFLVLTFHVNSVKNKVHLAERTIIALELEKQTLEIEFEARANQQQLANWNKIDFGYDAPKANQYLDSPRQLAALGLARGPGAPEPIRVARAETEDETTLISMVSPLTGTSDDQEQSSRSDRSNRSSGQSLADRLSRSSGFSGQIAQVTE</sequence>
<evidence type="ECO:0008006" key="6">
    <source>
        <dbReference type="Google" id="ProtNLM"/>
    </source>
</evidence>
<feature type="coiled-coil region" evidence="1">
    <location>
        <begin position="31"/>
        <end position="58"/>
    </location>
</feature>
<keyword evidence="5" id="KW-1185">Reference proteome</keyword>
<keyword evidence="3" id="KW-1133">Transmembrane helix</keyword>
<proteinExistence type="predicted"/>
<organism evidence="4 5">
    <name type="scientific">Allopontixanthobacter sediminis</name>
    <dbReference type="NCBI Taxonomy" id="1689985"/>
    <lineage>
        <taxon>Bacteria</taxon>
        <taxon>Pseudomonadati</taxon>
        <taxon>Pseudomonadota</taxon>
        <taxon>Alphaproteobacteria</taxon>
        <taxon>Sphingomonadales</taxon>
        <taxon>Erythrobacteraceae</taxon>
        <taxon>Allopontixanthobacter</taxon>
    </lineage>
</organism>
<keyword evidence="3" id="KW-0812">Transmembrane</keyword>
<reference evidence="4 5" key="1">
    <citation type="submission" date="2019-12" db="EMBL/GenBank/DDBJ databases">
        <title>Genomic-based taxomic classification of the family Erythrobacteraceae.</title>
        <authorList>
            <person name="Xu L."/>
        </authorList>
    </citation>
    <scope>NUCLEOTIDE SEQUENCE [LARGE SCALE GENOMIC DNA]</scope>
    <source>
        <strain evidence="4 5">KCTC 42453</strain>
    </source>
</reference>
<name>A0A845B1Q7_9SPHN</name>
<gene>
    <name evidence="4" type="ORF">GRI65_12105</name>
</gene>
<dbReference type="EMBL" id="WTYL01000003">
    <property type="protein sequence ID" value="MXP45191.1"/>
    <property type="molecule type" value="Genomic_DNA"/>
</dbReference>
<dbReference type="Proteomes" id="UP000431922">
    <property type="component" value="Unassembled WGS sequence"/>
</dbReference>
<keyword evidence="1" id="KW-0175">Coiled coil</keyword>